<reference evidence="7" key="1">
    <citation type="submission" date="2017-05" db="EMBL/GenBank/DDBJ databases">
        <title>Complete genome sequence of Pseudomonas psychrotolerans CS51.</title>
        <authorList>
            <person name="Asaf S."/>
            <person name="Kang S.M."/>
            <person name="Lee I.J."/>
        </authorList>
    </citation>
    <scope>NUCLEOTIDE SEQUENCE [LARGE SCALE GENOMIC DNA]</scope>
    <source>
        <strain evidence="7">CS51</strain>
    </source>
</reference>
<organism evidence="7">
    <name type="scientific">Pseudomonas oryzihabitans</name>
    <dbReference type="NCBI Taxonomy" id="47885"/>
    <lineage>
        <taxon>Bacteria</taxon>
        <taxon>Pseudomonadati</taxon>
        <taxon>Pseudomonadota</taxon>
        <taxon>Gammaproteobacteria</taxon>
        <taxon>Pseudomonadales</taxon>
        <taxon>Pseudomonadaceae</taxon>
        <taxon>Pseudomonas</taxon>
    </lineage>
</organism>
<dbReference type="Proteomes" id="UP001268036">
    <property type="component" value="Unassembled WGS sequence"/>
</dbReference>
<sequence length="174" mass="20040">MVDSYDDDAPLGEKSKTQVKRELHALQDLGERLAGLPAEQLDRLPLTDPLRKALAEAPKHKTHIARKRHVQYLGKLMRDQDLEAILALVDQMDSSTRQYNERFHALERWRDRLIAEGDAALEAFVALYPETDRQHLRGLVRHAQHEAAHNKPPAAARKVFKYIRTLDETQRGLR</sequence>
<dbReference type="InterPro" id="IPR023153">
    <property type="entry name" value="DarP_sf"/>
</dbReference>
<comment type="similarity">
    <text evidence="5">Belongs to the DarP family.</text>
</comment>
<accession>A0A4Y5W471</accession>
<gene>
    <name evidence="5" type="primary">darP</name>
    <name evidence="7" type="ORF">CCZ28_09715</name>
    <name evidence="6" type="ORF">QE440_003481</name>
</gene>
<comment type="function">
    <text evidence="5">Member of a network of 50S ribosomal subunit biogenesis factors which assembles along the 30S-50S interface, preventing incorrect 23S rRNA structures from forming. Promotes peptidyl transferase center (PTC) maturation.</text>
</comment>
<keyword evidence="2 5" id="KW-0690">Ribosome biogenesis</keyword>
<dbReference type="Pfam" id="PF04751">
    <property type="entry name" value="DarP"/>
    <property type="match status" value="1"/>
</dbReference>
<proteinExistence type="inferred from homology"/>
<dbReference type="GO" id="GO:0005829">
    <property type="term" value="C:cytosol"/>
    <property type="evidence" value="ECO:0007669"/>
    <property type="project" value="TreeGrafter"/>
</dbReference>
<dbReference type="PIRSF" id="PIRSF016183">
    <property type="entry name" value="UCP016183"/>
    <property type="match status" value="1"/>
</dbReference>
<dbReference type="Gene3D" id="1.10.60.30">
    <property type="entry name" value="PSPTO4464-like domains"/>
    <property type="match status" value="2"/>
</dbReference>
<evidence type="ECO:0000256" key="1">
    <source>
        <dbReference type="ARBA" id="ARBA00022490"/>
    </source>
</evidence>
<dbReference type="AlphaFoldDB" id="A0A4Y5W471"/>
<dbReference type="InterPro" id="IPR006839">
    <property type="entry name" value="DarP"/>
</dbReference>
<evidence type="ECO:0000256" key="4">
    <source>
        <dbReference type="ARBA" id="ARBA00022884"/>
    </source>
</evidence>
<dbReference type="RefSeq" id="WP_059226477.1">
    <property type="nucleotide sequence ID" value="NZ_CP021645.1"/>
</dbReference>
<dbReference type="FunFam" id="1.10.60.30:FF:000002">
    <property type="entry name" value="UPF0307 protein YjgA"/>
    <property type="match status" value="1"/>
</dbReference>
<dbReference type="PANTHER" id="PTHR38101:SF1">
    <property type="entry name" value="UPF0307 PROTEIN YJGA"/>
    <property type="match status" value="1"/>
</dbReference>
<evidence type="ECO:0000256" key="5">
    <source>
        <dbReference type="HAMAP-Rule" id="MF_00765"/>
    </source>
</evidence>
<name>A0A4Y5W471_9PSED</name>
<dbReference type="NCBIfam" id="NF003593">
    <property type="entry name" value="PRK05255.1-1"/>
    <property type="match status" value="1"/>
</dbReference>
<reference evidence="6" key="2">
    <citation type="submission" date="2023-08" db="EMBL/GenBank/DDBJ databases">
        <title>Functional and genomic diversity of the sorghum phyllosphere microbiome.</title>
        <authorList>
            <person name="Shade A."/>
        </authorList>
    </citation>
    <scope>NUCLEOTIDE SEQUENCE</scope>
    <source>
        <strain evidence="6">SORGH_AS_0201</strain>
    </source>
</reference>
<evidence type="ECO:0000313" key="7">
    <source>
        <dbReference type="EMBL" id="QDD89279.1"/>
    </source>
</evidence>
<evidence type="ECO:0000256" key="3">
    <source>
        <dbReference type="ARBA" id="ARBA00022730"/>
    </source>
</evidence>
<keyword evidence="3 5" id="KW-0699">rRNA-binding</keyword>
<keyword evidence="4 5" id="KW-0694">RNA-binding</keyword>
<dbReference type="EMBL" id="CP021645">
    <property type="protein sequence ID" value="QDD89279.1"/>
    <property type="molecule type" value="Genomic_DNA"/>
</dbReference>
<dbReference type="PANTHER" id="PTHR38101">
    <property type="entry name" value="UPF0307 PROTEIN YJGA"/>
    <property type="match status" value="1"/>
</dbReference>
<dbReference type="SUPFAM" id="SSF158710">
    <property type="entry name" value="PSPTO4464-like"/>
    <property type="match status" value="1"/>
</dbReference>
<keyword evidence="1 5" id="KW-0963">Cytoplasm</keyword>
<dbReference type="GO" id="GO:0043022">
    <property type="term" value="F:ribosome binding"/>
    <property type="evidence" value="ECO:0007669"/>
    <property type="project" value="UniProtKB-UniRule"/>
</dbReference>
<evidence type="ECO:0000256" key="2">
    <source>
        <dbReference type="ARBA" id="ARBA00022517"/>
    </source>
</evidence>
<dbReference type="GO" id="GO:0019843">
    <property type="term" value="F:rRNA binding"/>
    <property type="evidence" value="ECO:0007669"/>
    <property type="project" value="UniProtKB-UniRule"/>
</dbReference>
<dbReference type="EMBL" id="JAVJAF010000001">
    <property type="protein sequence ID" value="MDR6235740.1"/>
    <property type="molecule type" value="Genomic_DNA"/>
</dbReference>
<comment type="subcellular location">
    <subcellularLocation>
        <location evidence="5">Cytoplasm</location>
    </subcellularLocation>
    <text evidence="5">Associates with late stage pre-50S ribosomal subunits.</text>
</comment>
<dbReference type="HAMAP" id="MF_00765">
    <property type="entry name" value="DarP"/>
    <property type="match status" value="1"/>
</dbReference>
<evidence type="ECO:0000313" key="6">
    <source>
        <dbReference type="EMBL" id="MDR6235740.1"/>
    </source>
</evidence>
<dbReference type="CDD" id="cd16331">
    <property type="entry name" value="YjgA-like"/>
    <property type="match status" value="1"/>
</dbReference>
<dbReference type="GO" id="GO:1902626">
    <property type="term" value="P:assembly of large subunit precursor of preribosome"/>
    <property type="evidence" value="ECO:0007669"/>
    <property type="project" value="UniProtKB-UniRule"/>
</dbReference>
<protein>
    <recommendedName>
        <fullName evidence="5">Dual-action ribosomal maturation protein DarP</fullName>
    </recommendedName>
    <alternativeName>
        <fullName evidence="5">Large ribosomal subunit assembly factor DarP</fullName>
    </alternativeName>
</protein>